<gene>
    <name evidence="2" type="ORF">LIER_39798</name>
</gene>
<keyword evidence="3" id="KW-1185">Reference proteome</keyword>
<name>A0AAV3QKE0_LITER</name>
<dbReference type="SUPFAM" id="SSF53474">
    <property type="entry name" value="alpha/beta-Hydrolases"/>
    <property type="match status" value="1"/>
</dbReference>
<evidence type="ECO:0000313" key="3">
    <source>
        <dbReference type="Proteomes" id="UP001454036"/>
    </source>
</evidence>
<dbReference type="PANTHER" id="PTHR43139:SF25">
    <property type="entry name" value="ALPHA_BETA-HYDROLASES SUPERFAMILY PROTEIN"/>
    <property type="match status" value="1"/>
</dbReference>
<dbReference type="PRINTS" id="PR00111">
    <property type="entry name" value="ABHYDROLASE"/>
</dbReference>
<dbReference type="InterPro" id="IPR000073">
    <property type="entry name" value="AB_hydrolase_1"/>
</dbReference>
<evidence type="ECO:0000313" key="2">
    <source>
        <dbReference type="EMBL" id="GAA0164489.1"/>
    </source>
</evidence>
<feature type="domain" description="AB hydrolase-1" evidence="1">
    <location>
        <begin position="52"/>
        <end position="286"/>
    </location>
</feature>
<dbReference type="Proteomes" id="UP001454036">
    <property type="component" value="Unassembled WGS sequence"/>
</dbReference>
<comment type="caution">
    <text evidence="2">The sequence shown here is derived from an EMBL/GenBank/DDBJ whole genome shotgun (WGS) entry which is preliminary data.</text>
</comment>
<dbReference type="PRINTS" id="PR00412">
    <property type="entry name" value="EPOXHYDRLASE"/>
</dbReference>
<evidence type="ECO:0000259" key="1">
    <source>
        <dbReference type="Pfam" id="PF12697"/>
    </source>
</evidence>
<protein>
    <submittedName>
        <fullName evidence="2">Serine protease</fullName>
    </submittedName>
</protein>
<proteinExistence type="predicted"/>
<sequence length="314" mass="35702">MANCFSFTSSRDRCFRYSFTYAGLKSSTTDLKDGTFIHCWVPKKPRNHKPNLVLIHGIGANAMWQWNDFLSPLSSKFNIYVPDLVFFGESYTSRSERSEAFQAQCLVKALEGFGVKKMSVVGLSYGGFVAYSMAAQFGECVERVVIGCAGVCVEEKDVENGLFEVDCLEEAIEILLPQKPERLRELMKLSFYKPPKNLPSCFLSDFINVMCTEYLQERQELIIGLHKDRKLSNLPKITQPTLIIWGDKDRIFPPELAHRLKRHLGENAQLVLIENAGHAINLEKPKIMYKHLKSFLIDPLPHKVESDSIGSKED</sequence>
<dbReference type="Pfam" id="PF12697">
    <property type="entry name" value="Abhydrolase_6"/>
    <property type="match status" value="1"/>
</dbReference>
<dbReference type="InterPro" id="IPR000639">
    <property type="entry name" value="Epox_hydrolase-like"/>
</dbReference>
<dbReference type="InterPro" id="IPR029058">
    <property type="entry name" value="AB_hydrolase_fold"/>
</dbReference>
<keyword evidence="2" id="KW-0378">Hydrolase</keyword>
<dbReference type="AlphaFoldDB" id="A0AAV3QKE0"/>
<dbReference type="GO" id="GO:0006508">
    <property type="term" value="P:proteolysis"/>
    <property type="evidence" value="ECO:0007669"/>
    <property type="project" value="UniProtKB-KW"/>
</dbReference>
<keyword evidence="2" id="KW-0645">Protease</keyword>
<accession>A0AAV3QKE0</accession>
<dbReference type="InterPro" id="IPR052370">
    <property type="entry name" value="Meta-cleavage_hydrolase"/>
</dbReference>
<dbReference type="PANTHER" id="PTHR43139">
    <property type="entry name" value="SI:DKEY-122A22.2"/>
    <property type="match status" value="1"/>
</dbReference>
<dbReference type="Gene3D" id="3.40.50.1820">
    <property type="entry name" value="alpha/beta hydrolase"/>
    <property type="match status" value="1"/>
</dbReference>
<dbReference type="GO" id="GO:0008233">
    <property type="term" value="F:peptidase activity"/>
    <property type="evidence" value="ECO:0007669"/>
    <property type="project" value="UniProtKB-KW"/>
</dbReference>
<organism evidence="2 3">
    <name type="scientific">Lithospermum erythrorhizon</name>
    <name type="common">Purple gromwell</name>
    <name type="synonym">Lithospermum officinale var. erythrorhizon</name>
    <dbReference type="NCBI Taxonomy" id="34254"/>
    <lineage>
        <taxon>Eukaryota</taxon>
        <taxon>Viridiplantae</taxon>
        <taxon>Streptophyta</taxon>
        <taxon>Embryophyta</taxon>
        <taxon>Tracheophyta</taxon>
        <taxon>Spermatophyta</taxon>
        <taxon>Magnoliopsida</taxon>
        <taxon>eudicotyledons</taxon>
        <taxon>Gunneridae</taxon>
        <taxon>Pentapetalae</taxon>
        <taxon>asterids</taxon>
        <taxon>lamiids</taxon>
        <taxon>Boraginales</taxon>
        <taxon>Boraginaceae</taxon>
        <taxon>Boraginoideae</taxon>
        <taxon>Lithospermeae</taxon>
        <taxon>Lithospermum</taxon>
    </lineage>
</organism>
<dbReference type="EMBL" id="BAABME010021894">
    <property type="protein sequence ID" value="GAA0164489.1"/>
    <property type="molecule type" value="Genomic_DNA"/>
</dbReference>
<reference evidence="2 3" key="1">
    <citation type="submission" date="2024-01" db="EMBL/GenBank/DDBJ databases">
        <title>The complete chloroplast genome sequence of Lithospermum erythrorhizon: insights into the phylogenetic relationship among Boraginaceae species and the maternal lineages of purple gromwells.</title>
        <authorList>
            <person name="Okada T."/>
            <person name="Watanabe K."/>
        </authorList>
    </citation>
    <scope>NUCLEOTIDE SEQUENCE [LARGE SCALE GENOMIC DNA]</scope>
</reference>